<dbReference type="AlphaFoldDB" id="A0A918E2Y4"/>
<keyword evidence="2 4" id="KW-0503">Monooxygenase</keyword>
<dbReference type="InterPro" id="IPR050493">
    <property type="entry name" value="FAD-dep_Monooxygenase_BioMet"/>
</dbReference>
<keyword evidence="5" id="KW-1185">Reference proteome</keyword>
<dbReference type="GO" id="GO:0071949">
    <property type="term" value="F:FAD binding"/>
    <property type="evidence" value="ECO:0007669"/>
    <property type="project" value="InterPro"/>
</dbReference>
<dbReference type="GO" id="GO:0004497">
    <property type="term" value="F:monooxygenase activity"/>
    <property type="evidence" value="ECO:0007669"/>
    <property type="project" value="UniProtKB-KW"/>
</dbReference>
<evidence type="ECO:0000256" key="2">
    <source>
        <dbReference type="ARBA" id="ARBA00023033"/>
    </source>
</evidence>
<comment type="caution">
    <text evidence="4">The sequence shown here is derived from an EMBL/GenBank/DDBJ whole genome shotgun (WGS) entry which is preliminary data.</text>
</comment>
<protein>
    <submittedName>
        <fullName evidence="4">Monooxygenase</fullName>
    </submittedName>
</protein>
<dbReference type="RefSeq" id="WP_189136703.1">
    <property type="nucleotide sequence ID" value="NZ_BMNK01000001.1"/>
</dbReference>
<keyword evidence="1" id="KW-0560">Oxidoreductase</keyword>
<accession>A0A918E2Y4</accession>
<evidence type="ECO:0000259" key="3">
    <source>
        <dbReference type="Pfam" id="PF01494"/>
    </source>
</evidence>
<dbReference type="Proteomes" id="UP000660745">
    <property type="component" value="Unassembled WGS sequence"/>
</dbReference>
<evidence type="ECO:0000313" key="5">
    <source>
        <dbReference type="Proteomes" id="UP000660745"/>
    </source>
</evidence>
<gene>
    <name evidence="4" type="ORF">GCM10012278_03940</name>
</gene>
<reference evidence="4" key="2">
    <citation type="submission" date="2020-09" db="EMBL/GenBank/DDBJ databases">
        <authorList>
            <person name="Sun Q."/>
            <person name="Zhou Y."/>
        </authorList>
    </citation>
    <scope>NUCLEOTIDE SEQUENCE</scope>
    <source>
        <strain evidence="4">CGMCC 4.7430</strain>
    </source>
</reference>
<dbReference type="EMBL" id="BMNK01000001">
    <property type="protein sequence ID" value="GGP01237.1"/>
    <property type="molecule type" value="Genomic_DNA"/>
</dbReference>
<dbReference type="Gene3D" id="3.50.50.60">
    <property type="entry name" value="FAD/NAD(P)-binding domain"/>
    <property type="match status" value="1"/>
</dbReference>
<dbReference type="InterPro" id="IPR036188">
    <property type="entry name" value="FAD/NAD-bd_sf"/>
</dbReference>
<proteinExistence type="predicted"/>
<dbReference type="SUPFAM" id="SSF51905">
    <property type="entry name" value="FAD/NAD(P)-binding domain"/>
    <property type="match status" value="1"/>
</dbReference>
<evidence type="ECO:0000256" key="1">
    <source>
        <dbReference type="ARBA" id="ARBA00023002"/>
    </source>
</evidence>
<feature type="domain" description="FAD-binding" evidence="3">
    <location>
        <begin position="291"/>
        <end position="327"/>
    </location>
</feature>
<sequence>MAKAVVIGGGIGGLTAGIALHREGWEVSVLERAPKLEPVGSGLAIAVNGLRALDTLGLGDAVRRLSRVQGQAGIRAAGGRWLTHTTEDTARRRYGDSVVVLLRATLVDLLVDALGPERLRLNTTVTAVDATTGDLHTTTTDPGTTIGDVHLTTTGSQKAAGDRDALRADLVVAADGVNSAVRATLFPGHPAPAYAGVTAWRGLVPRPDVPVPSAESWGRGTVFGAHPISDDLVYFYATDLSPAGAAHGDERAELLRRFGGWHQPIPAVLRAADPARIIRNDLFYLREPLPAMHAGRVALVGDAAHPMTPHLGQGACQAIEDAVVLARLADGDLAAYTEARLRRTAEVVRRSMSICALTKLRNPVAVALRDSGMSLATRLTPDLMLKSMDGILGWRPPPRTGNGQEPAAPA</sequence>
<name>A0A918E2Y4_9ACTN</name>
<dbReference type="Pfam" id="PF01494">
    <property type="entry name" value="FAD_binding_3"/>
    <property type="match status" value="2"/>
</dbReference>
<dbReference type="PRINTS" id="PR00420">
    <property type="entry name" value="RNGMNOXGNASE"/>
</dbReference>
<dbReference type="PANTHER" id="PTHR13789:SF309">
    <property type="entry name" value="PUTATIVE (AFU_ORTHOLOGUE AFUA_6G14510)-RELATED"/>
    <property type="match status" value="1"/>
</dbReference>
<dbReference type="PANTHER" id="PTHR13789">
    <property type="entry name" value="MONOOXYGENASE"/>
    <property type="match status" value="1"/>
</dbReference>
<organism evidence="4 5">
    <name type="scientific">Nonomuraea glycinis</name>
    <dbReference type="NCBI Taxonomy" id="2047744"/>
    <lineage>
        <taxon>Bacteria</taxon>
        <taxon>Bacillati</taxon>
        <taxon>Actinomycetota</taxon>
        <taxon>Actinomycetes</taxon>
        <taxon>Streptosporangiales</taxon>
        <taxon>Streptosporangiaceae</taxon>
        <taxon>Nonomuraea</taxon>
    </lineage>
</organism>
<reference evidence="4" key="1">
    <citation type="journal article" date="2014" name="Int. J. Syst. Evol. Microbiol.">
        <title>Complete genome sequence of Corynebacterium casei LMG S-19264T (=DSM 44701T), isolated from a smear-ripened cheese.</title>
        <authorList>
            <consortium name="US DOE Joint Genome Institute (JGI-PGF)"/>
            <person name="Walter F."/>
            <person name="Albersmeier A."/>
            <person name="Kalinowski J."/>
            <person name="Ruckert C."/>
        </authorList>
    </citation>
    <scope>NUCLEOTIDE SEQUENCE</scope>
    <source>
        <strain evidence="4">CGMCC 4.7430</strain>
    </source>
</reference>
<dbReference type="InterPro" id="IPR002938">
    <property type="entry name" value="FAD-bd"/>
</dbReference>
<evidence type="ECO:0000313" key="4">
    <source>
        <dbReference type="EMBL" id="GGP01237.1"/>
    </source>
</evidence>
<feature type="domain" description="FAD-binding" evidence="3">
    <location>
        <begin position="3"/>
        <end position="185"/>
    </location>
</feature>